<dbReference type="EnsemblPlants" id="KQL02595">
    <property type="protein sequence ID" value="KQL02595"/>
    <property type="gene ID" value="SETIT_014460mg"/>
</dbReference>
<dbReference type="HOGENOM" id="CLU_1312022_0_0_1"/>
<evidence type="ECO:0008006" key="3">
    <source>
        <dbReference type="Google" id="ProtNLM"/>
    </source>
</evidence>
<accession>K3YJP1</accession>
<dbReference type="EMBL" id="AGNK02003991">
    <property type="status" value="NOT_ANNOTATED_CDS"/>
    <property type="molecule type" value="Genomic_DNA"/>
</dbReference>
<dbReference type="Gene3D" id="3.80.10.10">
    <property type="entry name" value="Ribonuclease Inhibitor"/>
    <property type="match status" value="1"/>
</dbReference>
<dbReference type="SUPFAM" id="SSF52047">
    <property type="entry name" value="RNI-like"/>
    <property type="match status" value="1"/>
</dbReference>
<evidence type="ECO:0000313" key="2">
    <source>
        <dbReference type="Proteomes" id="UP000004995"/>
    </source>
</evidence>
<keyword evidence="2" id="KW-1185">Reference proteome</keyword>
<dbReference type="Proteomes" id="UP000004995">
    <property type="component" value="Unassembled WGS sequence"/>
</dbReference>
<dbReference type="InterPro" id="IPR032675">
    <property type="entry name" value="LRR_dom_sf"/>
</dbReference>
<name>K3YJP1_SETIT</name>
<reference evidence="1" key="2">
    <citation type="submission" date="2018-08" db="UniProtKB">
        <authorList>
            <consortium name="EnsemblPlants"/>
        </authorList>
    </citation>
    <scope>IDENTIFICATION</scope>
    <source>
        <strain evidence="1">Yugu1</strain>
    </source>
</reference>
<protein>
    <recommendedName>
        <fullName evidence="3">F-box domain-containing protein</fullName>
    </recommendedName>
</protein>
<dbReference type="Gramene" id="KQL02595">
    <property type="protein sequence ID" value="KQL02595"/>
    <property type="gene ID" value="SETIT_014460mg"/>
</dbReference>
<reference evidence="2" key="1">
    <citation type="journal article" date="2012" name="Nat. Biotechnol.">
        <title>Reference genome sequence of the model plant Setaria.</title>
        <authorList>
            <person name="Bennetzen J.L."/>
            <person name="Schmutz J."/>
            <person name="Wang H."/>
            <person name="Percifield R."/>
            <person name="Hawkins J."/>
            <person name="Pontaroli A.C."/>
            <person name="Estep M."/>
            <person name="Feng L."/>
            <person name="Vaughn J.N."/>
            <person name="Grimwood J."/>
            <person name="Jenkins J."/>
            <person name="Barry K."/>
            <person name="Lindquist E."/>
            <person name="Hellsten U."/>
            <person name="Deshpande S."/>
            <person name="Wang X."/>
            <person name="Wu X."/>
            <person name="Mitros T."/>
            <person name="Triplett J."/>
            <person name="Yang X."/>
            <person name="Ye C.Y."/>
            <person name="Mauro-Herrera M."/>
            <person name="Wang L."/>
            <person name="Li P."/>
            <person name="Sharma M."/>
            <person name="Sharma R."/>
            <person name="Ronald P.C."/>
            <person name="Panaud O."/>
            <person name="Kellogg E.A."/>
            <person name="Brutnell T.P."/>
            <person name="Doust A.N."/>
            <person name="Tuskan G.A."/>
            <person name="Rokhsar D."/>
            <person name="Devos K.M."/>
        </authorList>
    </citation>
    <scope>NUCLEOTIDE SEQUENCE [LARGE SCALE GENOMIC DNA]</scope>
    <source>
        <strain evidence="2">cv. Yugu1</strain>
    </source>
</reference>
<dbReference type="AlphaFoldDB" id="K3YJP1"/>
<proteinExistence type="predicted"/>
<dbReference type="InParanoid" id="K3YJP1"/>
<dbReference type="PANTHER" id="PTHR34223:SF99">
    <property type="entry name" value="OS04G0440200 PROTEIN"/>
    <property type="match status" value="1"/>
</dbReference>
<sequence>MAAAANRARAAGGSIHDRLSALPNDLLRCVLSLLPAQQAVQTTALSRRAFISIGPGEFPPRSEARLIGSLCGVTNLELKGFQTMAMLDKEFDKVSIFGNMRTLCLDSCFYNPSNCDLHKFKAVMRFLQKAPNLEKLTLKNFRVSQVVEPVEYPKLENLRTLFLNKCDLHDNFGILQYCLRNSPNLEPLQALGWFHARGRKGQVKEDIFSS</sequence>
<dbReference type="PANTHER" id="PTHR34223">
    <property type="entry name" value="OS11G0201299 PROTEIN"/>
    <property type="match status" value="1"/>
</dbReference>
<evidence type="ECO:0000313" key="1">
    <source>
        <dbReference type="EnsemblPlants" id="KQL02595"/>
    </source>
</evidence>
<organism evidence="1 2">
    <name type="scientific">Setaria italica</name>
    <name type="common">Foxtail millet</name>
    <name type="synonym">Panicum italicum</name>
    <dbReference type="NCBI Taxonomy" id="4555"/>
    <lineage>
        <taxon>Eukaryota</taxon>
        <taxon>Viridiplantae</taxon>
        <taxon>Streptophyta</taxon>
        <taxon>Embryophyta</taxon>
        <taxon>Tracheophyta</taxon>
        <taxon>Spermatophyta</taxon>
        <taxon>Magnoliopsida</taxon>
        <taxon>Liliopsida</taxon>
        <taxon>Poales</taxon>
        <taxon>Poaceae</taxon>
        <taxon>PACMAD clade</taxon>
        <taxon>Panicoideae</taxon>
        <taxon>Panicodae</taxon>
        <taxon>Paniceae</taxon>
        <taxon>Cenchrinae</taxon>
        <taxon>Setaria</taxon>
    </lineage>
</organism>
<dbReference type="InterPro" id="IPR053197">
    <property type="entry name" value="F-box_SCFL_complex_component"/>
</dbReference>